<evidence type="ECO:0008006" key="4">
    <source>
        <dbReference type="Google" id="ProtNLM"/>
    </source>
</evidence>
<feature type="compositionally biased region" description="Basic residues" evidence="1">
    <location>
        <begin position="82"/>
        <end position="91"/>
    </location>
</feature>
<dbReference type="OrthoDB" id="6433784at2759"/>
<accession>A0A016WG84</accession>
<evidence type="ECO:0000313" key="3">
    <source>
        <dbReference type="Proteomes" id="UP000024635"/>
    </source>
</evidence>
<sequence length="102" mass="11495">MAVIPELITSRDGKIRSVILRTSTGRELQRPLNRIVPLEIRSTVNDDEEADATPTSKGGMLSKVRRILKKKPFHESVEVRKQPPRAAKKPRNYGTTTTSFII</sequence>
<keyword evidence="3" id="KW-1185">Reference proteome</keyword>
<proteinExistence type="predicted"/>
<evidence type="ECO:0000313" key="2">
    <source>
        <dbReference type="EMBL" id="EYC38630.1"/>
    </source>
</evidence>
<dbReference type="AlphaFoldDB" id="A0A016WG84"/>
<gene>
    <name evidence="2" type="primary">Acey_s0705.g1685</name>
    <name evidence="2" type="ORF">Y032_0705g1685</name>
</gene>
<feature type="compositionally biased region" description="Polar residues" evidence="1">
    <location>
        <begin position="93"/>
        <end position="102"/>
    </location>
</feature>
<protein>
    <recommendedName>
        <fullName evidence="4">DUF5641 domain-containing protein</fullName>
    </recommendedName>
</protein>
<dbReference type="EMBL" id="JARK01000305">
    <property type="protein sequence ID" value="EYC38630.1"/>
    <property type="molecule type" value="Genomic_DNA"/>
</dbReference>
<evidence type="ECO:0000256" key="1">
    <source>
        <dbReference type="SAM" id="MobiDB-lite"/>
    </source>
</evidence>
<feature type="region of interest" description="Disordered" evidence="1">
    <location>
        <begin position="73"/>
        <end position="102"/>
    </location>
</feature>
<comment type="caution">
    <text evidence="2">The sequence shown here is derived from an EMBL/GenBank/DDBJ whole genome shotgun (WGS) entry which is preliminary data.</text>
</comment>
<name>A0A016WG84_9BILA</name>
<dbReference type="Proteomes" id="UP000024635">
    <property type="component" value="Unassembled WGS sequence"/>
</dbReference>
<organism evidence="2 3">
    <name type="scientific">Ancylostoma ceylanicum</name>
    <dbReference type="NCBI Taxonomy" id="53326"/>
    <lineage>
        <taxon>Eukaryota</taxon>
        <taxon>Metazoa</taxon>
        <taxon>Ecdysozoa</taxon>
        <taxon>Nematoda</taxon>
        <taxon>Chromadorea</taxon>
        <taxon>Rhabditida</taxon>
        <taxon>Rhabditina</taxon>
        <taxon>Rhabditomorpha</taxon>
        <taxon>Strongyloidea</taxon>
        <taxon>Ancylostomatidae</taxon>
        <taxon>Ancylostomatinae</taxon>
        <taxon>Ancylostoma</taxon>
    </lineage>
</organism>
<reference evidence="3" key="1">
    <citation type="journal article" date="2015" name="Nat. Genet.">
        <title>The genome and transcriptome of the zoonotic hookworm Ancylostoma ceylanicum identify infection-specific gene families.</title>
        <authorList>
            <person name="Schwarz E.M."/>
            <person name="Hu Y."/>
            <person name="Antoshechkin I."/>
            <person name="Miller M.M."/>
            <person name="Sternberg P.W."/>
            <person name="Aroian R.V."/>
        </authorList>
    </citation>
    <scope>NUCLEOTIDE SEQUENCE</scope>
    <source>
        <strain evidence="3">HY135</strain>
    </source>
</reference>